<reference evidence="3" key="1">
    <citation type="submission" date="2018-05" db="EMBL/GenBank/DDBJ databases">
        <authorList>
            <person name="Lanie J.A."/>
            <person name="Ng W.-L."/>
            <person name="Kazmierczak K.M."/>
            <person name="Andrzejewski T.M."/>
            <person name="Davidsen T.M."/>
            <person name="Wayne K.J."/>
            <person name="Tettelin H."/>
            <person name="Glass J.I."/>
            <person name="Rusch D."/>
            <person name="Podicherti R."/>
            <person name="Tsui H.-C.T."/>
            <person name="Winkler M.E."/>
        </authorList>
    </citation>
    <scope>NUCLEOTIDE SEQUENCE</scope>
</reference>
<name>A0A382APE5_9ZZZZ</name>
<dbReference type="CDD" id="cd00063">
    <property type="entry name" value="FN3"/>
    <property type="match status" value="1"/>
</dbReference>
<evidence type="ECO:0000256" key="1">
    <source>
        <dbReference type="ARBA" id="ARBA00022729"/>
    </source>
</evidence>
<sequence length="710" mass="76838">DYDNDGDLDFVIGGIDYGGGKHLKVFQNDNGVLIQDTTQTDLVPIFPCITHWVDLNLDGYLDLITIGSDSVQSLALRVYLNNSNYKLTSSLTWNSEIYGVTAGAIDFADYNDDGYEDFALTGLNSGGDLISYIATNAINTFIVSGGHMLTGVYYGRPTWGDYDSDGDWDLLVSGLSSTADGGSIPFTGLYAQDNGVFTIDGDIDIDSVGFSFSQFGDYDADGDLDLFMAGITSNSDVSARVYDNLEGLENPNKAPNAPYGLDDTDINDDKVTLTWTAPVDPENAAGGSTPEEGLRYQIQIGSEEENNEHAISTGHYGVGNIGTTNLTQKKLRDIPEGNYGWRVRAIDHGYAASDWSNTDYFYIDITAPTVDTIRANYVSDEQIILIVKFKEDFYLDLNVDPTVLVTHPDDPDIDGDSFDDTLTVEKQSFNGDEWTGVLILPEEYAGKAIQVQVSGAQDDRKNKMAQTSIYKSPETIISSLGGTSISQDGNATVLLPQNAVTGDVSLTIVGQGVSPSSIDSTFLITDLYDIEPLNLVLNKPGILRIAYHESAIVDSGATPFIGKISSGEIISMGGSRITINDNPYMQVQIGSMGTFGVFTSLDSLGSDSIDVEKVVCQPRIFSPAGSIFEFTQTNILYDLNEPGDVTARIFNLAGRLKRTIKPEISGQSGHQVMNWDGKDSNGNVVPSGLYIVTLEKSNTMLRTTVGVLNR</sequence>
<feature type="non-terminal residue" evidence="3">
    <location>
        <position position="1"/>
    </location>
</feature>
<feature type="domain" description="Fibronectin type-III" evidence="2">
    <location>
        <begin position="257"/>
        <end position="369"/>
    </location>
</feature>
<evidence type="ECO:0000259" key="2">
    <source>
        <dbReference type="PROSITE" id="PS50853"/>
    </source>
</evidence>
<protein>
    <recommendedName>
        <fullName evidence="2">Fibronectin type-III domain-containing protein</fullName>
    </recommendedName>
</protein>
<dbReference type="Gene3D" id="2.130.10.130">
    <property type="entry name" value="Integrin alpha, N-terminal"/>
    <property type="match status" value="1"/>
</dbReference>
<dbReference type="Gene3D" id="2.60.40.10">
    <property type="entry name" value="Immunoglobulins"/>
    <property type="match status" value="1"/>
</dbReference>
<dbReference type="Pfam" id="PF13517">
    <property type="entry name" value="FG-GAP_3"/>
    <property type="match status" value="1"/>
</dbReference>
<dbReference type="AlphaFoldDB" id="A0A382APE5"/>
<dbReference type="Pfam" id="PF13860">
    <property type="entry name" value="FlgD_ig"/>
    <property type="match status" value="1"/>
</dbReference>
<dbReference type="InterPro" id="IPR003961">
    <property type="entry name" value="FN3_dom"/>
</dbReference>
<evidence type="ECO:0000313" key="3">
    <source>
        <dbReference type="EMBL" id="SVB02857.1"/>
    </source>
</evidence>
<dbReference type="InterPro" id="IPR013517">
    <property type="entry name" value="FG-GAP"/>
</dbReference>
<proteinExistence type="predicted"/>
<dbReference type="EMBL" id="UINC01026076">
    <property type="protein sequence ID" value="SVB02857.1"/>
    <property type="molecule type" value="Genomic_DNA"/>
</dbReference>
<dbReference type="Gene3D" id="2.60.40.4070">
    <property type="match status" value="1"/>
</dbReference>
<dbReference type="InterPro" id="IPR028994">
    <property type="entry name" value="Integrin_alpha_N"/>
</dbReference>
<keyword evidence="1" id="KW-0732">Signal</keyword>
<dbReference type="PROSITE" id="PS50853">
    <property type="entry name" value="FN3"/>
    <property type="match status" value="1"/>
</dbReference>
<organism evidence="3">
    <name type="scientific">marine metagenome</name>
    <dbReference type="NCBI Taxonomy" id="408172"/>
    <lineage>
        <taxon>unclassified sequences</taxon>
        <taxon>metagenomes</taxon>
        <taxon>ecological metagenomes</taxon>
    </lineage>
</organism>
<dbReference type="InterPro" id="IPR025965">
    <property type="entry name" value="FlgD/Vpr_Ig-like"/>
</dbReference>
<dbReference type="InterPro" id="IPR036116">
    <property type="entry name" value="FN3_sf"/>
</dbReference>
<accession>A0A382APE5</accession>
<dbReference type="SUPFAM" id="SSF69318">
    <property type="entry name" value="Integrin alpha N-terminal domain"/>
    <property type="match status" value="1"/>
</dbReference>
<dbReference type="InterPro" id="IPR013783">
    <property type="entry name" value="Ig-like_fold"/>
</dbReference>
<dbReference type="SUPFAM" id="SSF49265">
    <property type="entry name" value="Fibronectin type III"/>
    <property type="match status" value="1"/>
</dbReference>
<gene>
    <name evidence="3" type="ORF">METZ01_LOCUS155711</name>
</gene>